<feature type="signal peptide" evidence="5">
    <location>
        <begin position="1"/>
        <end position="22"/>
    </location>
</feature>
<dbReference type="SUPFAM" id="SSF52833">
    <property type="entry name" value="Thioredoxin-like"/>
    <property type="match status" value="1"/>
</dbReference>
<keyword evidence="8" id="KW-1185">Reference proteome</keyword>
<dbReference type="GO" id="GO:0017004">
    <property type="term" value="P:cytochrome complex assembly"/>
    <property type="evidence" value="ECO:0007669"/>
    <property type="project" value="UniProtKB-KW"/>
</dbReference>
<evidence type="ECO:0000313" key="8">
    <source>
        <dbReference type="Proteomes" id="UP000266118"/>
    </source>
</evidence>
<comment type="subcellular location">
    <subcellularLocation>
        <location evidence="1">Cell envelope</location>
    </subcellularLocation>
</comment>
<evidence type="ECO:0000256" key="2">
    <source>
        <dbReference type="ARBA" id="ARBA00022748"/>
    </source>
</evidence>
<dbReference type="InterPro" id="IPR017937">
    <property type="entry name" value="Thioredoxin_CS"/>
</dbReference>
<dbReference type="Gene3D" id="3.40.30.10">
    <property type="entry name" value="Glutaredoxin"/>
    <property type="match status" value="1"/>
</dbReference>
<feature type="chain" id="PRO_5017222724" evidence="5">
    <location>
        <begin position="23"/>
        <end position="370"/>
    </location>
</feature>
<evidence type="ECO:0000313" key="7">
    <source>
        <dbReference type="EMBL" id="AYD46277.1"/>
    </source>
</evidence>
<evidence type="ECO:0000256" key="3">
    <source>
        <dbReference type="ARBA" id="ARBA00023157"/>
    </source>
</evidence>
<keyword evidence="2" id="KW-0201">Cytochrome c-type biogenesis</keyword>
<keyword evidence="3" id="KW-1015">Disulfide bond</keyword>
<dbReference type="EMBL" id="CP032489">
    <property type="protein sequence ID" value="AYD46277.1"/>
    <property type="molecule type" value="Genomic_DNA"/>
</dbReference>
<dbReference type="PANTHER" id="PTHR42852">
    <property type="entry name" value="THIOL:DISULFIDE INTERCHANGE PROTEIN DSBE"/>
    <property type="match status" value="1"/>
</dbReference>
<proteinExistence type="predicted"/>
<dbReference type="PROSITE" id="PS51257">
    <property type="entry name" value="PROKAR_LIPOPROTEIN"/>
    <property type="match status" value="1"/>
</dbReference>
<dbReference type="OrthoDB" id="1069091at2"/>
<keyword evidence="4" id="KW-0676">Redox-active center</keyword>
<sequence length="370" mass="41292">MFKMKKYFLLLFLPMVAITIFSCQQQKKDSYTINGDVSGLTDPYIYLSTRVGDSMRVDSAAVKEGKFTFTGKADQPTMAALYLKNRRSGVQFYLQNADIKISGNVDSLSNAKITGSPTQDDFEAYKSSIKEYTVQEDSAYSKYQTARQMNDTATTAVIEKQVDSLDKLIEVKTKSFIADHPKSYVSLGRLQTLTYSTSYADLNKMFTSLDTSLQNSETGKKLADQLATMKKTAIGETAMPFTLNDVNGKPISLSDFKGKYVLVDFWASWCGPCRAENPNVVKTFNQYKNKNFTILGVSLDEDAAAWKQAIDHDKLAWTQVSDLKGWKNEVAQEYGVRAIPANFLIDPNGIIVAHNLRGEELSSKLAEVLK</sequence>
<dbReference type="InterPro" id="IPR036249">
    <property type="entry name" value="Thioredoxin-like_sf"/>
</dbReference>
<protein>
    <submittedName>
        <fullName evidence="7">AhpC/TSA family protein</fullName>
    </submittedName>
</protein>
<dbReference type="AlphaFoldDB" id="A0A386HK72"/>
<dbReference type="Proteomes" id="UP000266118">
    <property type="component" value="Chromosome"/>
</dbReference>
<accession>A0A386HK72</accession>
<evidence type="ECO:0000256" key="4">
    <source>
        <dbReference type="ARBA" id="ARBA00023284"/>
    </source>
</evidence>
<organism evidence="7 8">
    <name type="scientific">Arachidicoccus soli</name>
    <dbReference type="NCBI Taxonomy" id="2341117"/>
    <lineage>
        <taxon>Bacteria</taxon>
        <taxon>Pseudomonadati</taxon>
        <taxon>Bacteroidota</taxon>
        <taxon>Chitinophagia</taxon>
        <taxon>Chitinophagales</taxon>
        <taxon>Chitinophagaceae</taxon>
        <taxon>Arachidicoccus</taxon>
    </lineage>
</organism>
<evidence type="ECO:0000256" key="5">
    <source>
        <dbReference type="SAM" id="SignalP"/>
    </source>
</evidence>
<dbReference type="GO" id="GO:0016491">
    <property type="term" value="F:oxidoreductase activity"/>
    <property type="evidence" value="ECO:0007669"/>
    <property type="project" value="InterPro"/>
</dbReference>
<dbReference type="InterPro" id="IPR013766">
    <property type="entry name" value="Thioredoxin_domain"/>
</dbReference>
<name>A0A386HK72_9BACT</name>
<evidence type="ECO:0000256" key="1">
    <source>
        <dbReference type="ARBA" id="ARBA00004196"/>
    </source>
</evidence>
<dbReference type="InterPro" id="IPR025380">
    <property type="entry name" value="DUF4369"/>
</dbReference>
<dbReference type="PROSITE" id="PS51352">
    <property type="entry name" value="THIOREDOXIN_2"/>
    <property type="match status" value="1"/>
</dbReference>
<dbReference type="InterPro" id="IPR000866">
    <property type="entry name" value="AhpC/TSA"/>
</dbReference>
<feature type="domain" description="Thioredoxin" evidence="6">
    <location>
        <begin position="232"/>
        <end position="370"/>
    </location>
</feature>
<keyword evidence="5" id="KW-0732">Signal</keyword>
<dbReference type="InterPro" id="IPR050553">
    <property type="entry name" value="Thioredoxin_ResA/DsbE_sf"/>
</dbReference>
<dbReference type="Pfam" id="PF00578">
    <property type="entry name" value="AhpC-TSA"/>
    <property type="match status" value="1"/>
</dbReference>
<dbReference type="Pfam" id="PF14289">
    <property type="entry name" value="DUF4369"/>
    <property type="match status" value="1"/>
</dbReference>
<dbReference type="PANTHER" id="PTHR42852:SF6">
    <property type="entry name" value="THIOL:DISULFIDE INTERCHANGE PROTEIN DSBE"/>
    <property type="match status" value="1"/>
</dbReference>
<dbReference type="CDD" id="cd02966">
    <property type="entry name" value="TlpA_like_family"/>
    <property type="match status" value="1"/>
</dbReference>
<dbReference type="GO" id="GO:0016209">
    <property type="term" value="F:antioxidant activity"/>
    <property type="evidence" value="ECO:0007669"/>
    <property type="project" value="InterPro"/>
</dbReference>
<dbReference type="PROSITE" id="PS00194">
    <property type="entry name" value="THIOREDOXIN_1"/>
    <property type="match status" value="1"/>
</dbReference>
<reference evidence="7 8" key="1">
    <citation type="submission" date="2018-09" db="EMBL/GenBank/DDBJ databases">
        <title>Arachidicoccus sp. nov., a bacterium isolated from soil.</title>
        <authorList>
            <person name="Weon H.-Y."/>
            <person name="Kwon S.-W."/>
            <person name="Lee S.A."/>
        </authorList>
    </citation>
    <scope>NUCLEOTIDE SEQUENCE [LARGE SCALE GENOMIC DNA]</scope>
    <source>
        <strain evidence="7 8">KIS59-12</strain>
    </source>
</reference>
<gene>
    <name evidence="7" type="ORF">D6B99_00760</name>
</gene>
<evidence type="ECO:0000259" key="6">
    <source>
        <dbReference type="PROSITE" id="PS51352"/>
    </source>
</evidence>
<dbReference type="KEGG" id="ark:D6B99_00760"/>
<dbReference type="GO" id="GO:0030313">
    <property type="term" value="C:cell envelope"/>
    <property type="evidence" value="ECO:0007669"/>
    <property type="project" value="UniProtKB-SubCell"/>
</dbReference>